<evidence type="ECO:0000313" key="1">
    <source>
        <dbReference type="EMBL" id="KEQ59254.1"/>
    </source>
</evidence>
<dbReference type="AlphaFoldDB" id="A0A074VJJ2"/>
<dbReference type="HOGENOM" id="CLU_443406_0_0_1"/>
<name>A0A074VJJ2_AURM1</name>
<keyword evidence="2" id="KW-1185">Reference proteome</keyword>
<accession>A0A074VJJ2</accession>
<protein>
    <submittedName>
        <fullName evidence="1">Uncharacterized protein</fullName>
    </submittedName>
</protein>
<sequence>MEPPPGIIFTHELEWVCKEPALVIWKDPDRSEISSLGLPCPTGKPTLLTIWIGKNAAKETYLMLHLRITIRVSKRRKILDHYLLPSPGSRVTTSTSVVHLKDASEDVRQCLEEAYGKFSTQKCLRIPFVQPEPGRVLMPVSPEKAPCLGGTALHLMTLLHSLSRANSFEVFVGHSTYAQHALANIEGMLAGSTNVDLSQSYGEKGGVFDDWRRIDFEQSGCSEAQDPSLGHKRAEANCVKVDTSSHGACSLNDQSIREQPACSPPRYSLPQNAELPTTPKTRVVNENLDLINEAICLKRSYGKSLLSSIAHEDDFPPTKSARSQQISCSPNFNDTSYVTHDIEKLSSPEQTGYSPTIANTPSTVQDTHPLSAGHFTLNDTKTIQIEADDSFAGHLLSARRNTSPSTVSTPGRSDTLSIKPTIFTNRDAPPKYTTNTEGMSLQNQTSAKVASSFMSSSASLDMISPNKSTMRSLSKELHTLVSAKVPLLTEQALQRLINDLLETLDYSQKAAELGLQETLDDLKVELQLEKDKSIEDIDDHAEHTLTDVKCQMEDLASGHLVSFEDVLQRTGEQWKQTLKAFLIVLAKAVATGKLDDDDQAASTNDINTTRPRDQLLSAAPDLQKPNVVSSGMADSPAVAATKLFLLEFGDLCMSAKVKVLDRLASQNTAEIFLTVDKELREAWVTSWTGQLLS</sequence>
<gene>
    <name evidence="1" type="ORF">M437DRAFT_57306</name>
</gene>
<dbReference type="GeneID" id="63916575"/>
<dbReference type="RefSeq" id="XP_040876277.1">
    <property type="nucleotide sequence ID" value="XM_041023202.1"/>
</dbReference>
<proteinExistence type="predicted"/>
<evidence type="ECO:0000313" key="2">
    <source>
        <dbReference type="Proteomes" id="UP000030672"/>
    </source>
</evidence>
<dbReference type="EMBL" id="KL584849">
    <property type="protein sequence ID" value="KEQ59254.1"/>
    <property type="molecule type" value="Genomic_DNA"/>
</dbReference>
<dbReference type="Proteomes" id="UP000030672">
    <property type="component" value="Unassembled WGS sequence"/>
</dbReference>
<reference evidence="1 2" key="1">
    <citation type="journal article" date="2014" name="BMC Genomics">
        <title>Genome sequencing of four Aureobasidium pullulans varieties: biotechnological potential, stress tolerance, and description of new species.</title>
        <authorList>
            <person name="Gostin Ar C."/>
            <person name="Ohm R.A."/>
            <person name="Kogej T."/>
            <person name="Sonjak S."/>
            <person name="Turk M."/>
            <person name="Zajc J."/>
            <person name="Zalar P."/>
            <person name="Grube M."/>
            <person name="Sun H."/>
            <person name="Han J."/>
            <person name="Sharma A."/>
            <person name="Chiniquy J."/>
            <person name="Ngan C.Y."/>
            <person name="Lipzen A."/>
            <person name="Barry K."/>
            <person name="Grigoriev I.V."/>
            <person name="Gunde-Cimerman N."/>
        </authorList>
    </citation>
    <scope>NUCLEOTIDE SEQUENCE [LARGE SCALE GENOMIC DNA]</scope>
    <source>
        <strain evidence="1 2">CBS 110374</strain>
    </source>
</reference>
<organism evidence="1 2">
    <name type="scientific">Aureobasidium melanogenum (strain CBS 110374)</name>
    <name type="common">Aureobasidium pullulans var. melanogenum</name>
    <dbReference type="NCBI Taxonomy" id="1043003"/>
    <lineage>
        <taxon>Eukaryota</taxon>
        <taxon>Fungi</taxon>
        <taxon>Dikarya</taxon>
        <taxon>Ascomycota</taxon>
        <taxon>Pezizomycotina</taxon>
        <taxon>Dothideomycetes</taxon>
        <taxon>Dothideomycetidae</taxon>
        <taxon>Dothideales</taxon>
        <taxon>Saccotheciaceae</taxon>
        <taxon>Aureobasidium</taxon>
    </lineage>
</organism>